<organism evidence="1 2">
    <name type="scientific">Apodospora peruviana</name>
    <dbReference type="NCBI Taxonomy" id="516989"/>
    <lineage>
        <taxon>Eukaryota</taxon>
        <taxon>Fungi</taxon>
        <taxon>Dikarya</taxon>
        <taxon>Ascomycota</taxon>
        <taxon>Pezizomycotina</taxon>
        <taxon>Sordariomycetes</taxon>
        <taxon>Sordariomycetidae</taxon>
        <taxon>Sordariales</taxon>
        <taxon>Lasiosphaeriaceae</taxon>
        <taxon>Apodospora</taxon>
    </lineage>
</organism>
<protein>
    <submittedName>
        <fullName evidence="1">Uncharacterized protein</fullName>
    </submittedName>
</protein>
<evidence type="ECO:0000313" key="2">
    <source>
        <dbReference type="Proteomes" id="UP001283341"/>
    </source>
</evidence>
<proteinExistence type="predicted"/>
<gene>
    <name evidence="1" type="ORF">B0H66DRAFT_623506</name>
</gene>
<comment type="caution">
    <text evidence="1">The sequence shown here is derived from an EMBL/GenBank/DDBJ whole genome shotgun (WGS) entry which is preliminary data.</text>
</comment>
<dbReference type="EMBL" id="JAUEDM010000004">
    <property type="protein sequence ID" value="KAK3319126.1"/>
    <property type="molecule type" value="Genomic_DNA"/>
</dbReference>
<sequence length="263" mass="29704">MEKQYAFFATEVHNKDVWYKTRVRHWGLWKYTAPDSNTNAQQAQAQGSTHYQYQTSSVPRTSGETMRCCTMPFEIIMMPPCRFGAGHSICLTTILTHPEEAAHRIAVKRTKRVWARGDEIYNCFRAAVMLLERPSQGNNGGKAGDFAQGVRLMRISFAELSQVLLDLEPPPLPLWLMYIMAMFRETSASDFRPMEAQLLRHLYELTTTGAASHPTVLLWRAFWSGSRNRGFASTNRHDLNKCAAIAVDIFSGTSATYTPGPST</sequence>
<evidence type="ECO:0000313" key="1">
    <source>
        <dbReference type="EMBL" id="KAK3319126.1"/>
    </source>
</evidence>
<dbReference type="Proteomes" id="UP001283341">
    <property type="component" value="Unassembled WGS sequence"/>
</dbReference>
<keyword evidence="2" id="KW-1185">Reference proteome</keyword>
<reference evidence="1" key="2">
    <citation type="submission" date="2023-06" db="EMBL/GenBank/DDBJ databases">
        <authorList>
            <consortium name="Lawrence Berkeley National Laboratory"/>
            <person name="Haridas S."/>
            <person name="Hensen N."/>
            <person name="Bonometti L."/>
            <person name="Westerberg I."/>
            <person name="Brannstrom I.O."/>
            <person name="Guillou S."/>
            <person name="Cros-Aarteil S."/>
            <person name="Calhoun S."/>
            <person name="Kuo A."/>
            <person name="Mondo S."/>
            <person name="Pangilinan J."/>
            <person name="Riley R."/>
            <person name="Labutti K."/>
            <person name="Andreopoulos B."/>
            <person name="Lipzen A."/>
            <person name="Chen C."/>
            <person name="Yanf M."/>
            <person name="Daum C."/>
            <person name="Ng V."/>
            <person name="Clum A."/>
            <person name="Steindorff A."/>
            <person name="Ohm R."/>
            <person name="Martin F."/>
            <person name="Silar P."/>
            <person name="Natvig D."/>
            <person name="Lalanne C."/>
            <person name="Gautier V."/>
            <person name="Ament-Velasquez S.L."/>
            <person name="Kruys A."/>
            <person name="Hutchinson M.I."/>
            <person name="Powell A.J."/>
            <person name="Barry K."/>
            <person name="Miller A.N."/>
            <person name="Grigoriev I.V."/>
            <person name="Debuchy R."/>
            <person name="Gladieux P."/>
            <person name="Thoren M.H."/>
            <person name="Johannesson H."/>
        </authorList>
    </citation>
    <scope>NUCLEOTIDE SEQUENCE</scope>
    <source>
        <strain evidence="1">CBS 118394</strain>
    </source>
</reference>
<name>A0AAE0M4J9_9PEZI</name>
<dbReference type="AlphaFoldDB" id="A0AAE0M4J9"/>
<accession>A0AAE0M4J9</accession>
<reference evidence="1" key="1">
    <citation type="journal article" date="2023" name="Mol. Phylogenet. Evol.">
        <title>Genome-scale phylogeny and comparative genomics of the fungal order Sordariales.</title>
        <authorList>
            <person name="Hensen N."/>
            <person name="Bonometti L."/>
            <person name="Westerberg I."/>
            <person name="Brannstrom I.O."/>
            <person name="Guillou S."/>
            <person name="Cros-Aarteil S."/>
            <person name="Calhoun S."/>
            <person name="Haridas S."/>
            <person name="Kuo A."/>
            <person name="Mondo S."/>
            <person name="Pangilinan J."/>
            <person name="Riley R."/>
            <person name="LaButti K."/>
            <person name="Andreopoulos B."/>
            <person name="Lipzen A."/>
            <person name="Chen C."/>
            <person name="Yan M."/>
            <person name="Daum C."/>
            <person name="Ng V."/>
            <person name="Clum A."/>
            <person name="Steindorff A."/>
            <person name="Ohm R.A."/>
            <person name="Martin F."/>
            <person name="Silar P."/>
            <person name="Natvig D.O."/>
            <person name="Lalanne C."/>
            <person name="Gautier V."/>
            <person name="Ament-Velasquez S.L."/>
            <person name="Kruys A."/>
            <person name="Hutchinson M.I."/>
            <person name="Powell A.J."/>
            <person name="Barry K."/>
            <person name="Miller A.N."/>
            <person name="Grigoriev I.V."/>
            <person name="Debuchy R."/>
            <person name="Gladieux P."/>
            <person name="Hiltunen Thoren M."/>
            <person name="Johannesson H."/>
        </authorList>
    </citation>
    <scope>NUCLEOTIDE SEQUENCE</scope>
    <source>
        <strain evidence="1">CBS 118394</strain>
    </source>
</reference>